<gene>
    <name evidence="2" type="ORF">ECPE_LOCUS3039</name>
</gene>
<feature type="compositionally biased region" description="Polar residues" evidence="1">
    <location>
        <begin position="316"/>
        <end position="331"/>
    </location>
</feature>
<evidence type="ECO:0000256" key="1">
    <source>
        <dbReference type="SAM" id="MobiDB-lite"/>
    </source>
</evidence>
<dbReference type="AlphaFoldDB" id="A0A3P8GNT9"/>
<feature type="compositionally biased region" description="Polar residues" evidence="1">
    <location>
        <begin position="261"/>
        <end position="273"/>
    </location>
</feature>
<keyword evidence="3" id="KW-1185">Reference proteome</keyword>
<feature type="region of interest" description="Disordered" evidence="1">
    <location>
        <begin position="247"/>
        <end position="273"/>
    </location>
</feature>
<feature type="region of interest" description="Disordered" evidence="1">
    <location>
        <begin position="1"/>
        <end position="70"/>
    </location>
</feature>
<sequence length="455" mass="47112">MEALEQHLAYIEGGAKTLDKTPSPNPTSSSSSTLNRSGPDFTRDSIDPSGPPMDTPFQTGSGDFVLTEAERRQIIEEERARLESFVSNARQRAISGAEADMRAAQDKLKQLSTDAEFVDLLSSETNASTQPDAFKPGSFWGTQPSTASPWPNSSGNQFGSVNGNQALALLDFSEPPSTTTTTTTTANHPVSSGMMMNMGHSNSTGFLSASSNNPFVPTPVAPAQPGGAIQPVINLWSSRPSQCAPFGVPPGAKETPASGVPSKSTSGSVTSDATSLDARLAQLAGNLAIRPGTSSSTGNENNSMYRAPDGSLTAVNWTGRANPQSGNQAPGSPSLKVVRGSASMSQLHTGPTLTHAPVSTNPWIATTNFAFGSSTPMMNPAVGPYTLQPMPAPVGYTAITAPITSATTSTPMSAGYPLGAVPPGTAPFQSNPIYAPNPTAMTQNPPVRSSLNPFL</sequence>
<accession>A0A3P8GNT9</accession>
<evidence type="ECO:0000313" key="3">
    <source>
        <dbReference type="Proteomes" id="UP000272942"/>
    </source>
</evidence>
<reference evidence="2 3" key="1">
    <citation type="submission" date="2018-11" db="EMBL/GenBank/DDBJ databases">
        <authorList>
            <consortium name="Pathogen Informatics"/>
        </authorList>
    </citation>
    <scope>NUCLEOTIDE SEQUENCE [LARGE SCALE GENOMIC DNA]</scope>
    <source>
        <strain evidence="2 3">Egypt</strain>
    </source>
</reference>
<proteinExistence type="predicted"/>
<protein>
    <submittedName>
        <fullName evidence="2">Uncharacterized protein</fullName>
    </submittedName>
</protein>
<dbReference type="EMBL" id="UZAN01040048">
    <property type="protein sequence ID" value="VDP68255.1"/>
    <property type="molecule type" value="Genomic_DNA"/>
</dbReference>
<dbReference type="Proteomes" id="UP000272942">
    <property type="component" value="Unassembled WGS sequence"/>
</dbReference>
<dbReference type="OrthoDB" id="6287750at2759"/>
<evidence type="ECO:0000313" key="2">
    <source>
        <dbReference type="EMBL" id="VDP68255.1"/>
    </source>
</evidence>
<organism evidence="2 3">
    <name type="scientific">Echinostoma caproni</name>
    <dbReference type="NCBI Taxonomy" id="27848"/>
    <lineage>
        <taxon>Eukaryota</taxon>
        <taxon>Metazoa</taxon>
        <taxon>Spiralia</taxon>
        <taxon>Lophotrochozoa</taxon>
        <taxon>Platyhelminthes</taxon>
        <taxon>Trematoda</taxon>
        <taxon>Digenea</taxon>
        <taxon>Plagiorchiida</taxon>
        <taxon>Echinostomata</taxon>
        <taxon>Echinostomatoidea</taxon>
        <taxon>Echinostomatidae</taxon>
        <taxon>Echinostoma</taxon>
    </lineage>
</organism>
<name>A0A3P8GNT9_9TREM</name>
<feature type="region of interest" description="Disordered" evidence="1">
    <location>
        <begin position="316"/>
        <end position="336"/>
    </location>
</feature>